<dbReference type="PATRIC" id="fig|50340.43.peg.5409"/>
<dbReference type="Proteomes" id="UP000037931">
    <property type="component" value="Unassembled WGS sequence"/>
</dbReference>
<dbReference type="STRING" id="50340.PF66_02046"/>
<proteinExistence type="predicted"/>
<dbReference type="EMBL" id="JSYZ01000007">
    <property type="protein sequence ID" value="KPA91165.1"/>
    <property type="molecule type" value="Genomic_DNA"/>
</dbReference>
<protein>
    <submittedName>
        <fullName evidence="2">Phosphohistidine phosphatase SixA</fullName>
    </submittedName>
</protein>
<dbReference type="SUPFAM" id="SSF53254">
    <property type="entry name" value="Phosphoglycerate mutase-like"/>
    <property type="match status" value="1"/>
</dbReference>
<dbReference type="SMART" id="SM00855">
    <property type="entry name" value="PGAM"/>
    <property type="match status" value="1"/>
</dbReference>
<organism evidence="2 3">
    <name type="scientific">Pseudomonas asplenii</name>
    <dbReference type="NCBI Taxonomy" id="53407"/>
    <lineage>
        <taxon>Bacteria</taxon>
        <taxon>Pseudomonadati</taxon>
        <taxon>Pseudomonadota</taxon>
        <taxon>Gammaproteobacteria</taxon>
        <taxon>Pseudomonadales</taxon>
        <taxon>Pseudomonadaceae</taxon>
        <taxon>Pseudomonas</taxon>
    </lineage>
</organism>
<keyword evidence="1" id="KW-0812">Transmembrane</keyword>
<keyword evidence="3" id="KW-1185">Reference proteome</keyword>
<dbReference type="AlphaFoldDB" id="A0A0N0VJT8"/>
<dbReference type="Gene3D" id="3.40.50.1240">
    <property type="entry name" value="Phosphoglycerate mutase-like"/>
    <property type="match status" value="1"/>
</dbReference>
<reference evidence="2 3" key="1">
    <citation type="journal article" date="2015" name="PLoS ONE">
        <title>Rice-Infecting Pseudomonas Genomes Are Highly Accessorized and Harbor Multiple Putative Virulence Mechanisms to Cause Sheath Brown Rot.</title>
        <authorList>
            <person name="Quibod I.L."/>
            <person name="Grande G."/>
            <person name="Oreiro E.G."/>
            <person name="Borja F.N."/>
            <person name="Dossa G.S."/>
            <person name="Mauleon R."/>
            <person name="Cruz C.V."/>
            <person name="Oliva R."/>
        </authorList>
    </citation>
    <scope>NUCLEOTIDE SEQUENCE [LARGE SCALE GENOMIC DNA]</scope>
    <source>
        <strain evidence="2 3">IRRI 6609</strain>
    </source>
</reference>
<comment type="caution">
    <text evidence="2">The sequence shown here is derived from an EMBL/GenBank/DDBJ whole genome shotgun (WGS) entry which is preliminary data.</text>
</comment>
<dbReference type="Pfam" id="PF00300">
    <property type="entry name" value="His_Phos_1"/>
    <property type="match status" value="1"/>
</dbReference>
<gene>
    <name evidence="2" type="ORF">PF66_02046</name>
</gene>
<sequence>MGEFVVILTAVQSVLPQPLKPRVRSALLAVGMALAALMATGFALWPRTPIDLAVRDHLRSTGVYAQWKAGDVIVLVRHAERCDRSSNPCLGPEDGITRLGNRSAAQVGRAFQQVGMNNTDVLSSPTTRTAQTAQAMFGKSAITADWLVSCGPTLGQDALAHKAAHRNLVLVTHSGCIDDLEKQLGYRHVAKSEYTSSLFVSVGADGQLKMLGILNAEDWPTALGTRI</sequence>
<evidence type="ECO:0000313" key="3">
    <source>
        <dbReference type="Proteomes" id="UP000037931"/>
    </source>
</evidence>
<keyword evidence="1" id="KW-1133">Transmembrane helix</keyword>
<keyword evidence="1" id="KW-0472">Membrane</keyword>
<dbReference type="InterPro" id="IPR029033">
    <property type="entry name" value="His_PPase_superfam"/>
</dbReference>
<feature type="transmembrane region" description="Helical" evidence="1">
    <location>
        <begin position="26"/>
        <end position="45"/>
    </location>
</feature>
<accession>A0A0N0VJT8</accession>
<dbReference type="InterPro" id="IPR013078">
    <property type="entry name" value="His_Pase_superF_clade-1"/>
</dbReference>
<evidence type="ECO:0000256" key="1">
    <source>
        <dbReference type="SAM" id="Phobius"/>
    </source>
</evidence>
<dbReference type="CDD" id="cd07040">
    <property type="entry name" value="HP"/>
    <property type="match status" value="1"/>
</dbReference>
<name>A0A0N0VJT8_9PSED</name>
<evidence type="ECO:0000313" key="2">
    <source>
        <dbReference type="EMBL" id="KPA91165.1"/>
    </source>
</evidence>